<evidence type="ECO:0000256" key="3">
    <source>
        <dbReference type="ARBA" id="ARBA00022763"/>
    </source>
</evidence>
<organism evidence="8 9">
    <name type="scientific">Coleophoma cylindrospora</name>
    <dbReference type="NCBI Taxonomy" id="1849047"/>
    <lineage>
        <taxon>Eukaryota</taxon>
        <taxon>Fungi</taxon>
        <taxon>Dikarya</taxon>
        <taxon>Ascomycota</taxon>
        <taxon>Pezizomycotina</taxon>
        <taxon>Leotiomycetes</taxon>
        <taxon>Helotiales</taxon>
        <taxon>Dermateaceae</taxon>
        <taxon>Coleophoma</taxon>
    </lineage>
</organism>
<sequence>MPPKPFNPPRPKGTGVKKTTAKSTATKSKASTTAAAKRKAAATSKKSKSQRAPEPSDEEDVESDASASGKEDVSRGSETSRIEVDVPEDVVEVEEEEERATIPPELLTRLLHEFFQQDGTRIAKDANAAIGKYVEIFTRESLTRCVYMKREQAEEGGRIDDGFCEVEDLEKLAPQLLLDF</sequence>
<evidence type="ECO:0000256" key="7">
    <source>
        <dbReference type="SAM" id="MobiDB-lite"/>
    </source>
</evidence>
<feature type="compositionally biased region" description="Basic and acidic residues" evidence="7">
    <location>
        <begin position="69"/>
        <end position="84"/>
    </location>
</feature>
<reference evidence="8 9" key="1">
    <citation type="journal article" date="2018" name="IMA Fungus">
        <title>IMA Genome-F 9: Draft genome sequence of Annulohypoxylon stygium, Aspergillus mulundensis, Berkeleyomyces basicola (syn. Thielaviopsis basicola), Ceratocystis smalleyi, two Cercospora beticola strains, Coleophoma cylindrospora, Fusarium fracticaudum, Phialophora cf. hyalina, and Morchella septimelata.</title>
        <authorList>
            <person name="Wingfield B.D."/>
            <person name="Bills G.F."/>
            <person name="Dong Y."/>
            <person name="Huang W."/>
            <person name="Nel W.J."/>
            <person name="Swalarsk-Parry B.S."/>
            <person name="Vaghefi N."/>
            <person name="Wilken P.M."/>
            <person name="An Z."/>
            <person name="de Beer Z.W."/>
            <person name="De Vos L."/>
            <person name="Chen L."/>
            <person name="Duong T.A."/>
            <person name="Gao Y."/>
            <person name="Hammerbacher A."/>
            <person name="Kikkert J.R."/>
            <person name="Li Y."/>
            <person name="Li H."/>
            <person name="Li K."/>
            <person name="Li Q."/>
            <person name="Liu X."/>
            <person name="Ma X."/>
            <person name="Naidoo K."/>
            <person name="Pethybridge S.J."/>
            <person name="Sun J."/>
            <person name="Steenkamp E.T."/>
            <person name="van der Nest M.A."/>
            <person name="van Wyk S."/>
            <person name="Wingfield M.J."/>
            <person name="Xiong C."/>
            <person name="Yue Q."/>
            <person name="Zhang X."/>
        </authorList>
    </citation>
    <scope>NUCLEOTIDE SEQUENCE [LARGE SCALE GENOMIC DNA]</scope>
    <source>
        <strain evidence="8 9">BP6252</strain>
    </source>
</reference>
<dbReference type="InterPro" id="IPR009072">
    <property type="entry name" value="Histone-fold"/>
</dbReference>
<feature type="region of interest" description="Disordered" evidence="7">
    <location>
        <begin position="1"/>
        <end position="100"/>
    </location>
</feature>
<evidence type="ECO:0000256" key="6">
    <source>
        <dbReference type="ARBA" id="ARBA00023242"/>
    </source>
</evidence>
<feature type="compositionally biased region" description="Low complexity" evidence="7">
    <location>
        <begin position="17"/>
        <end position="35"/>
    </location>
</feature>
<dbReference type="GO" id="GO:0000712">
    <property type="term" value="P:resolution of meiotic recombination intermediates"/>
    <property type="evidence" value="ECO:0007669"/>
    <property type="project" value="TreeGrafter"/>
</dbReference>
<dbReference type="OrthoDB" id="2500381at2759"/>
<evidence type="ECO:0000256" key="5">
    <source>
        <dbReference type="ARBA" id="ARBA00023204"/>
    </source>
</evidence>
<evidence type="ECO:0000313" key="8">
    <source>
        <dbReference type="EMBL" id="RDW74959.1"/>
    </source>
</evidence>
<keyword evidence="3" id="KW-0227">DNA damage</keyword>
<dbReference type="Gene3D" id="1.10.20.10">
    <property type="entry name" value="Histone, subunit A"/>
    <property type="match status" value="1"/>
</dbReference>
<evidence type="ECO:0008006" key="10">
    <source>
        <dbReference type="Google" id="ProtNLM"/>
    </source>
</evidence>
<keyword evidence="6" id="KW-0539">Nucleus</keyword>
<dbReference type="GO" id="GO:0051382">
    <property type="term" value="P:kinetochore assembly"/>
    <property type="evidence" value="ECO:0007669"/>
    <property type="project" value="InterPro"/>
</dbReference>
<gene>
    <name evidence="8" type="ORF">BP6252_06101</name>
</gene>
<proteinExistence type="inferred from homology"/>
<name>A0A3D8RLP7_9HELO</name>
<dbReference type="InterPro" id="IPR018552">
    <property type="entry name" value="CENP-X"/>
</dbReference>
<protein>
    <recommendedName>
        <fullName evidence="10">Centromere protein X</fullName>
    </recommendedName>
</protein>
<keyword evidence="9" id="KW-1185">Reference proteome</keyword>
<keyword evidence="4" id="KW-0238">DNA-binding</keyword>
<feature type="compositionally biased region" description="Pro residues" evidence="7">
    <location>
        <begin position="1"/>
        <end position="11"/>
    </location>
</feature>
<dbReference type="GO" id="GO:0031297">
    <property type="term" value="P:replication fork processing"/>
    <property type="evidence" value="ECO:0007669"/>
    <property type="project" value="TreeGrafter"/>
</dbReference>
<keyword evidence="5" id="KW-0234">DNA repair</keyword>
<dbReference type="CDD" id="cd22921">
    <property type="entry name" value="HFD_CENP-X"/>
    <property type="match status" value="1"/>
</dbReference>
<dbReference type="AlphaFoldDB" id="A0A3D8RLP7"/>
<evidence type="ECO:0000313" key="9">
    <source>
        <dbReference type="Proteomes" id="UP000256645"/>
    </source>
</evidence>
<dbReference type="GO" id="GO:0071821">
    <property type="term" value="C:FANCM-MHF complex"/>
    <property type="evidence" value="ECO:0007669"/>
    <property type="project" value="TreeGrafter"/>
</dbReference>
<dbReference type="GO" id="GO:0003677">
    <property type="term" value="F:DNA binding"/>
    <property type="evidence" value="ECO:0007669"/>
    <property type="project" value="UniProtKB-KW"/>
</dbReference>
<feature type="compositionally biased region" description="Acidic residues" evidence="7">
    <location>
        <begin position="85"/>
        <end position="98"/>
    </location>
</feature>
<evidence type="ECO:0000256" key="2">
    <source>
        <dbReference type="ARBA" id="ARBA00009359"/>
    </source>
</evidence>
<accession>A0A3D8RLP7</accession>
<comment type="similarity">
    <text evidence="2">Belongs to the CENP-X/MHF2 family.</text>
</comment>
<dbReference type="PANTHER" id="PTHR28680:SF1">
    <property type="entry name" value="CENTROMERE PROTEIN X"/>
    <property type="match status" value="1"/>
</dbReference>
<feature type="compositionally biased region" description="Basic residues" evidence="7">
    <location>
        <begin position="36"/>
        <end position="49"/>
    </location>
</feature>
<dbReference type="GO" id="GO:0006281">
    <property type="term" value="P:DNA repair"/>
    <property type="evidence" value="ECO:0007669"/>
    <property type="project" value="UniProtKB-KW"/>
</dbReference>
<comment type="subcellular location">
    <subcellularLocation>
        <location evidence="1">Nucleus</location>
    </subcellularLocation>
</comment>
<dbReference type="EMBL" id="PDLM01000006">
    <property type="protein sequence ID" value="RDW74959.1"/>
    <property type="molecule type" value="Genomic_DNA"/>
</dbReference>
<dbReference type="Proteomes" id="UP000256645">
    <property type="component" value="Unassembled WGS sequence"/>
</dbReference>
<dbReference type="PANTHER" id="PTHR28680">
    <property type="entry name" value="CENTROMERE PROTEIN X"/>
    <property type="match status" value="1"/>
</dbReference>
<dbReference type="Pfam" id="PF09415">
    <property type="entry name" value="CENP-X"/>
    <property type="match status" value="1"/>
</dbReference>
<dbReference type="GO" id="GO:0046982">
    <property type="term" value="F:protein heterodimerization activity"/>
    <property type="evidence" value="ECO:0007669"/>
    <property type="project" value="InterPro"/>
</dbReference>
<comment type="caution">
    <text evidence="8">The sequence shown here is derived from an EMBL/GenBank/DDBJ whole genome shotgun (WGS) entry which is preliminary data.</text>
</comment>
<evidence type="ECO:0000256" key="1">
    <source>
        <dbReference type="ARBA" id="ARBA00004123"/>
    </source>
</evidence>
<evidence type="ECO:0000256" key="4">
    <source>
        <dbReference type="ARBA" id="ARBA00023125"/>
    </source>
</evidence>